<dbReference type="InterPro" id="IPR002109">
    <property type="entry name" value="Glutaredoxin"/>
</dbReference>
<dbReference type="CDD" id="cd02976">
    <property type="entry name" value="NrdH"/>
    <property type="match status" value="1"/>
</dbReference>
<evidence type="ECO:0000313" key="2">
    <source>
        <dbReference type="EMBL" id="RYC73583.1"/>
    </source>
</evidence>
<accession>A0ABY0FJZ8</accession>
<dbReference type="RefSeq" id="WP_129604710.1">
    <property type="nucleotide sequence ID" value="NZ_PRLL01000008.1"/>
</dbReference>
<evidence type="ECO:0000313" key="3">
    <source>
        <dbReference type="Proteomes" id="UP001191004"/>
    </source>
</evidence>
<reference evidence="2 3" key="1">
    <citation type="journal article" date="2018" name="bioRxiv">
        <title>Evidence of independent acquisition and adaption of ultra-small bacteria to human hosts across the highly diverse yet reduced genomes of the phylum Saccharibacteria.</title>
        <authorList>
            <person name="McLean J.S."/>
            <person name="Bor B."/>
            <person name="To T.T."/>
            <person name="Liu Q."/>
            <person name="Kearns K.A."/>
            <person name="Solden L.M."/>
            <person name="Wrighton K.C."/>
            <person name="He X."/>
            <person name="Shi W."/>
        </authorList>
    </citation>
    <scope>NUCLEOTIDE SEQUENCE [LARGE SCALE GENOMIC DNA]</scope>
    <source>
        <strain evidence="2 3">TM7_KMM_G3_1_HOT_351</strain>
    </source>
</reference>
<dbReference type="Proteomes" id="UP001191004">
    <property type="component" value="Unassembled WGS sequence"/>
</dbReference>
<sequence>MIKVYTTPTCIYCHALVNWLNEEGIEYQEFDAASMPGITTVPGTIITDHEDKNPVQIIGFDREAITETLNQLKEQ</sequence>
<feature type="domain" description="Glutaredoxin" evidence="1">
    <location>
        <begin position="2"/>
        <end position="38"/>
    </location>
</feature>
<protein>
    <recommendedName>
        <fullName evidence="1">Glutaredoxin domain-containing protein</fullName>
    </recommendedName>
</protein>
<keyword evidence="3" id="KW-1185">Reference proteome</keyword>
<dbReference type="SUPFAM" id="SSF52833">
    <property type="entry name" value="Thioredoxin-like"/>
    <property type="match status" value="1"/>
</dbReference>
<dbReference type="Pfam" id="PF00462">
    <property type="entry name" value="Glutaredoxin"/>
    <property type="match status" value="1"/>
</dbReference>
<dbReference type="Gene3D" id="3.40.30.10">
    <property type="entry name" value="Glutaredoxin"/>
    <property type="match status" value="1"/>
</dbReference>
<name>A0ABY0FJZ8_9BACT</name>
<comment type="caution">
    <text evidence="2">The sequence shown here is derived from an EMBL/GenBank/DDBJ whole genome shotgun (WGS) entry which is preliminary data.</text>
</comment>
<evidence type="ECO:0000259" key="1">
    <source>
        <dbReference type="Pfam" id="PF00462"/>
    </source>
</evidence>
<reference evidence="2 3" key="2">
    <citation type="journal article" date="2020" name="Cell Rep.">
        <title>Acquisition and Adaptation of Ultra-small Parasitic Reduced Genome Bacteria to Mammalian Hosts.</title>
        <authorList>
            <person name="McLean J.S."/>
            <person name="Bor B."/>
            <person name="Kerns K.A."/>
            <person name="Liu Q."/>
            <person name="To T.T."/>
            <person name="Solden L."/>
            <person name="Hendrickson E.L."/>
            <person name="Wrighton K."/>
            <person name="Shi W."/>
            <person name="He X."/>
        </authorList>
    </citation>
    <scope>NUCLEOTIDE SEQUENCE [LARGE SCALE GENOMIC DNA]</scope>
    <source>
        <strain evidence="2 3">TM7_KMM_G3_1_HOT_351</strain>
    </source>
</reference>
<dbReference type="EMBL" id="PRLL01000008">
    <property type="protein sequence ID" value="RYC73583.1"/>
    <property type="molecule type" value="Genomic_DNA"/>
</dbReference>
<gene>
    <name evidence="2" type="ORF">G3KMM_00338</name>
</gene>
<proteinExistence type="predicted"/>
<organism evidence="2 3">
    <name type="scientific">Candidatus Nanosyncoccus nanoralicus</name>
    <dbReference type="NCBI Taxonomy" id="2171996"/>
    <lineage>
        <taxon>Bacteria</taxon>
        <taxon>Candidatus Saccharimonadota</taxon>
        <taxon>Candidatus Nanosyncoccalia</taxon>
        <taxon>Candidatus Nanosyncoccales</taxon>
        <taxon>Candidatus Nanosyncoccaceae</taxon>
        <taxon>Candidatus Nanosyncoccus</taxon>
    </lineage>
</organism>
<dbReference type="InterPro" id="IPR036249">
    <property type="entry name" value="Thioredoxin-like_sf"/>
</dbReference>